<dbReference type="RefSeq" id="XP_037217377.1">
    <property type="nucleotide sequence ID" value="XM_037365965.1"/>
</dbReference>
<organism evidence="2 3">
    <name type="scientific">Mycena indigotica</name>
    <dbReference type="NCBI Taxonomy" id="2126181"/>
    <lineage>
        <taxon>Eukaryota</taxon>
        <taxon>Fungi</taxon>
        <taxon>Dikarya</taxon>
        <taxon>Basidiomycota</taxon>
        <taxon>Agaricomycotina</taxon>
        <taxon>Agaricomycetes</taxon>
        <taxon>Agaricomycetidae</taxon>
        <taxon>Agaricales</taxon>
        <taxon>Marasmiineae</taxon>
        <taxon>Mycenaceae</taxon>
        <taxon>Mycena</taxon>
    </lineage>
</organism>
<dbReference type="PANTHER" id="PTHR13832:SF792">
    <property type="entry name" value="GM14286P"/>
    <property type="match status" value="1"/>
</dbReference>
<dbReference type="OrthoDB" id="420076at2759"/>
<dbReference type="Proteomes" id="UP000636479">
    <property type="component" value="Unassembled WGS sequence"/>
</dbReference>
<dbReference type="EMBL" id="JACAZF010000008">
    <property type="protein sequence ID" value="KAF7297018.1"/>
    <property type="molecule type" value="Genomic_DNA"/>
</dbReference>
<sequence length="385" mass="41636">MSDETAYPHLRALLDAGADRVGDMHFVTLGGCITQGPLPSQDRFHGEMWDLPGGKWKFSMVLDGHGEQDDTVDFALAELPRAVERALAAEFAAGNPLGNEQIAALLTRTIVALDERIKNDFLALLPADLAGFDASKELRYADGNTRVEVRRCANGTTVCIALVDPTGGVHVVNVGDCDSFLCWTSGPDDVWETLDLAPHHRTSNPAEIARIRSEHPDEPDCVTADERLLTLRGMNLSRAIGDVHYKFPNAILEVIALATSPNYALYLRSYNKTPPYMSHVPEVFHAQRPAGVPPGGHCFLIQSSDGLDSLIAGRATAYQGRLVPGAMARVAAAAGRARDEEGNMARAVIWESFASEVVGLNLYELADTGKWGGRRDDITVAVVPV</sequence>
<dbReference type="PROSITE" id="PS51746">
    <property type="entry name" value="PPM_2"/>
    <property type="match status" value="1"/>
</dbReference>
<dbReference type="PANTHER" id="PTHR13832">
    <property type="entry name" value="PROTEIN PHOSPHATASE 2C"/>
    <property type="match status" value="1"/>
</dbReference>
<dbReference type="Gene3D" id="3.60.40.10">
    <property type="entry name" value="PPM-type phosphatase domain"/>
    <property type="match status" value="1"/>
</dbReference>
<evidence type="ECO:0000313" key="3">
    <source>
        <dbReference type="Proteomes" id="UP000636479"/>
    </source>
</evidence>
<protein>
    <submittedName>
        <fullName evidence="2">Serine/threonine protein phosphatase 2C</fullName>
    </submittedName>
</protein>
<comment type="caution">
    <text evidence="2">The sequence shown here is derived from an EMBL/GenBank/DDBJ whole genome shotgun (WGS) entry which is preliminary data.</text>
</comment>
<accession>A0A8H6W0F1</accession>
<dbReference type="GO" id="GO:0004722">
    <property type="term" value="F:protein serine/threonine phosphatase activity"/>
    <property type="evidence" value="ECO:0007669"/>
    <property type="project" value="InterPro"/>
</dbReference>
<dbReference type="InterPro" id="IPR015655">
    <property type="entry name" value="PP2C"/>
</dbReference>
<keyword evidence="3" id="KW-1185">Reference proteome</keyword>
<proteinExistence type="predicted"/>
<evidence type="ECO:0000259" key="1">
    <source>
        <dbReference type="PROSITE" id="PS51746"/>
    </source>
</evidence>
<dbReference type="SMART" id="SM00332">
    <property type="entry name" value="PP2Cc"/>
    <property type="match status" value="1"/>
</dbReference>
<dbReference type="InterPro" id="IPR001932">
    <property type="entry name" value="PPM-type_phosphatase-like_dom"/>
</dbReference>
<gene>
    <name evidence="2" type="ORF">MIND_00934300</name>
</gene>
<dbReference type="Pfam" id="PF00481">
    <property type="entry name" value="PP2C"/>
    <property type="match status" value="1"/>
</dbReference>
<dbReference type="GeneID" id="59348481"/>
<dbReference type="SUPFAM" id="SSF81606">
    <property type="entry name" value="PP2C-like"/>
    <property type="match status" value="1"/>
</dbReference>
<dbReference type="InterPro" id="IPR036457">
    <property type="entry name" value="PPM-type-like_dom_sf"/>
</dbReference>
<name>A0A8H6W0F1_9AGAR</name>
<dbReference type="AlphaFoldDB" id="A0A8H6W0F1"/>
<feature type="domain" description="PPM-type phosphatase" evidence="1">
    <location>
        <begin position="28"/>
        <end position="385"/>
    </location>
</feature>
<reference evidence="2" key="1">
    <citation type="submission" date="2020-05" db="EMBL/GenBank/DDBJ databases">
        <title>Mycena genomes resolve the evolution of fungal bioluminescence.</title>
        <authorList>
            <person name="Tsai I.J."/>
        </authorList>
    </citation>
    <scope>NUCLEOTIDE SEQUENCE</scope>
    <source>
        <strain evidence="2">171206Taipei</strain>
    </source>
</reference>
<evidence type="ECO:0000313" key="2">
    <source>
        <dbReference type="EMBL" id="KAF7297018.1"/>
    </source>
</evidence>